<sequence length="138" mass="14743">MTTQSNPPKSPWNHWVILALCSGLFAAMNGVFAKLTTSDKTTTAIIPLPENRFLELVVRAIFLGLNVTSNIAMWALFTRALTASPSTTKVSITNTSANFVATALLGWAVFSERLPGTWWLGAALMAGGCVLVGMREGA</sequence>
<keyword evidence="2" id="KW-0256">Endoplasmic reticulum</keyword>
<gene>
    <name evidence="4" type="ORF">PHISCL_08651</name>
</gene>
<accession>A0A3A2Z7Y3</accession>
<comment type="caution">
    <text evidence="4">The sequence shown here is derived from an EMBL/GenBank/DDBJ whole genome shotgun (WGS) entry which is preliminary data.</text>
</comment>
<dbReference type="InterPro" id="IPR039632">
    <property type="entry name" value="TMEM42"/>
</dbReference>
<organism evidence="4 5">
    <name type="scientific">Aspergillus sclerotialis</name>
    <dbReference type="NCBI Taxonomy" id="2070753"/>
    <lineage>
        <taxon>Eukaryota</taxon>
        <taxon>Fungi</taxon>
        <taxon>Dikarya</taxon>
        <taxon>Ascomycota</taxon>
        <taxon>Pezizomycotina</taxon>
        <taxon>Eurotiomycetes</taxon>
        <taxon>Eurotiomycetidae</taxon>
        <taxon>Eurotiales</taxon>
        <taxon>Aspergillaceae</taxon>
        <taxon>Aspergillus</taxon>
        <taxon>Aspergillus subgen. Polypaecilum</taxon>
    </lineage>
</organism>
<dbReference type="InterPro" id="IPR037185">
    <property type="entry name" value="EmrE-like"/>
</dbReference>
<evidence type="ECO:0000256" key="3">
    <source>
        <dbReference type="SAM" id="Phobius"/>
    </source>
</evidence>
<name>A0A3A2Z7Y3_9EURO</name>
<keyword evidence="3" id="KW-0812">Transmembrane</keyword>
<comment type="subcellular location">
    <subcellularLocation>
        <location evidence="1">Endoplasmic reticulum membrane</location>
        <topology evidence="1">Multi-pass membrane protein</topology>
    </subcellularLocation>
</comment>
<evidence type="ECO:0000256" key="2">
    <source>
        <dbReference type="ARBA" id="ARBA00022824"/>
    </source>
</evidence>
<dbReference type="PANTHER" id="PTHR31965">
    <property type="entry name" value="TRANSMEMBRANE PROTEIN 42"/>
    <property type="match status" value="1"/>
</dbReference>
<reference evidence="5" key="1">
    <citation type="submission" date="2017-02" db="EMBL/GenBank/DDBJ databases">
        <authorList>
            <person name="Tafer H."/>
            <person name="Lopandic K."/>
        </authorList>
    </citation>
    <scope>NUCLEOTIDE SEQUENCE [LARGE SCALE GENOMIC DNA]</scope>
    <source>
        <strain evidence="5">CBS 366.77</strain>
    </source>
</reference>
<dbReference type="SUPFAM" id="SSF103481">
    <property type="entry name" value="Multidrug resistance efflux transporter EmrE"/>
    <property type="match status" value="1"/>
</dbReference>
<dbReference type="Gene3D" id="1.10.3730.20">
    <property type="match status" value="1"/>
</dbReference>
<protein>
    <recommendedName>
        <fullName evidence="6">EamA domain-containing protein</fullName>
    </recommendedName>
</protein>
<dbReference type="STRING" id="2070753.A0A3A2Z7Y3"/>
<keyword evidence="3" id="KW-0472">Membrane</keyword>
<evidence type="ECO:0000313" key="4">
    <source>
        <dbReference type="EMBL" id="RJE19006.1"/>
    </source>
</evidence>
<dbReference type="PANTHER" id="PTHR31965:SF1">
    <property type="entry name" value="TRANSMEMBRANE PROTEIN 42"/>
    <property type="match status" value="1"/>
</dbReference>
<feature type="transmembrane region" description="Helical" evidence="3">
    <location>
        <begin position="57"/>
        <end position="78"/>
    </location>
</feature>
<keyword evidence="3" id="KW-1133">Transmembrane helix</keyword>
<dbReference type="EMBL" id="MVGC01000462">
    <property type="protein sequence ID" value="RJE19006.1"/>
    <property type="molecule type" value="Genomic_DNA"/>
</dbReference>
<evidence type="ECO:0000313" key="5">
    <source>
        <dbReference type="Proteomes" id="UP000266188"/>
    </source>
</evidence>
<dbReference type="OrthoDB" id="5854584at2759"/>
<evidence type="ECO:0000256" key="1">
    <source>
        <dbReference type="ARBA" id="ARBA00004477"/>
    </source>
</evidence>
<feature type="non-terminal residue" evidence="4">
    <location>
        <position position="138"/>
    </location>
</feature>
<evidence type="ECO:0008006" key="6">
    <source>
        <dbReference type="Google" id="ProtNLM"/>
    </source>
</evidence>
<feature type="transmembrane region" description="Helical" evidence="3">
    <location>
        <begin position="116"/>
        <end position="134"/>
    </location>
</feature>
<proteinExistence type="predicted"/>
<keyword evidence="5" id="KW-1185">Reference proteome</keyword>
<dbReference type="AlphaFoldDB" id="A0A3A2Z7Y3"/>
<dbReference type="Proteomes" id="UP000266188">
    <property type="component" value="Unassembled WGS sequence"/>
</dbReference>